<keyword evidence="4 5" id="KW-0472">Membrane</keyword>
<protein>
    <submittedName>
        <fullName evidence="6">DoxX family protein</fullName>
    </submittedName>
</protein>
<evidence type="ECO:0000256" key="3">
    <source>
        <dbReference type="ARBA" id="ARBA00022989"/>
    </source>
</evidence>
<feature type="transmembrane region" description="Helical" evidence="5">
    <location>
        <begin position="48"/>
        <end position="66"/>
    </location>
</feature>
<keyword evidence="2 5" id="KW-0812">Transmembrane</keyword>
<keyword evidence="3 5" id="KW-1133">Transmembrane helix</keyword>
<name>A0ABZ3FMF9_9ACTN</name>
<accession>A0ABZ3FMF9</accession>
<dbReference type="Proteomes" id="UP001442841">
    <property type="component" value="Chromosome"/>
</dbReference>
<keyword evidence="7" id="KW-1185">Reference proteome</keyword>
<organism evidence="6 7">
    <name type="scientific">Ammonicoccus fulvus</name>
    <dbReference type="NCBI Taxonomy" id="3138240"/>
    <lineage>
        <taxon>Bacteria</taxon>
        <taxon>Bacillati</taxon>
        <taxon>Actinomycetota</taxon>
        <taxon>Actinomycetes</taxon>
        <taxon>Propionibacteriales</taxon>
        <taxon>Propionibacteriaceae</taxon>
        <taxon>Ammonicoccus</taxon>
    </lineage>
</organism>
<feature type="transmembrane region" description="Helical" evidence="5">
    <location>
        <begin position="12"/>
        <end position="36"/>
    </location>
</feature>
<evidence type="ECO:0000313" key="6">
    <source>
        <dbReference type="EMBL" id="XAN07222.1"/>
    </source>
</evidence>
<proteinExistence type="predicted"/>
<sequence length="119" mass="13381">MDLLPDPVWPMVLLAVICAVDAAISWRPVSFVASCWDAVRFPRRYWRLLPWIKIAATIGLIAGVWIPVLGSVTLVCLVLYFVIAIAMHVHARDFGRNLFVNATGMLLLCIAVLWWCFLA</sequence>
<evidence type="ECO:0000256" key="1">
    <source>
        <dbReference type="ARBA" id="ARBA00004141"/>
    </source>
</evidence>
<feature type="transmembrane region" description="Helical" evidence="5">
    <location>
        <begin position="72"/>
        <end position="91"/>
    </location>
</feature>
<evidence type="ECO:0000256" key="5">
    <source>
        <dbReference type="SAM" id="Phobius"/>
    </source>
</evidence>
<feature type="transmembrane region" description="Helical" evidence="5">
    <location>
        <begin position="98"/>
        <end position="117"/>
    </location>
</feature>
<comment type="subcellular location">
    <subcellularLocation>
        <location evidence="1">Membrane</location>
        <topology evidence="1">Multi-pass membrane protein</topology>
    </subcellularLocation>
</comment>
<evidence type="ECO:0000256" key="2">
    <source>
        <dbReference type="ARBA" id="ARBA00022692"/>
    </source>
</evidence>
<dbReference type="InterPro" id="IPR032808">
    <property type="entry name" value="DoxX"/>
</dbReference>
<reference evidence="6 7" key="1">
    <citation type="submission" date="2024-04" db="EMBL/GenBank/DDBJ databases">
        <title>Isolation of an actinomycete strain from pig manure.</title>
        <authorList>
            <person name="Gong T."/>
            <person name="Yu Z."/>
            <person name="An M."/>
            <person name="Wei C."/>
            <person name="Yang W."/>
            <person name="Liu L."/>
        </authorList>
    </citation>
    <scope>NUCLEOTIDE SEQUENCE [LARGE SCALE GENOMIC DNA]</scope>
    <source>
        <strain evidence="6 7">ZF39</strain>
    </source>
</reference>
<dbReference type="RefSeq" id="WP_425308672.1">
    <property type="nucleotide sequence ID" value="NZ_CP154795.1"/>
</dbReference>
<dbReference type="Pfam" id="PF13564">
    <property type="entry name" value="DoxX_2"/>
    <property type="match status" value="1"/>
</dbReference>
<evidence type="ECO:0000313" key="7">
    <source>
        <dbReference type="Proteomes" id="UP001442841"/>
    </source>
</evidence>
<dbReference type="EMBL" id="CP154795">
    <property type="protein sequence ID" value="XAN07222.1"/>
    <property type="molecule type" value="Genomic_DNA"/>
</dbReference>
<gene>
    <name evidence="6" type="ORF">AADG42_07925</name>
</gene>
<evidence type="ECO:0000256" key="4">
    <source>
        <dbReference type="ARBA" id="ARBA00023136"/>
    </source>
</evidence>